<dbReference type="EMBL" id="JALQCW010000045">
    <property type="protein sequence ID" value="MCK9799583.1"/>
    <property type="molecule type" value="Genomic_DNA"/>
</dbReference>
<sequence length="365" mass="42034">MPESSATFDHRAKPGRRDYRLTGPEAARAVERGLVSAHWYQSPVPRKRMKELMQRRDGPALRDTALWFTALLVSGLGGYWFWGSYACIPFFFVYGLLYGTASNARWHETGHGTAFKTRWMNDAVYQVSSFMCLFEPDVWRWSHARHHTDTIIVGRDPEIVEPRPPSFLRMFLNFLNLPRAYGVLRSSCLHALGRIDEQERDFIPESEWPKVVRTARIWLLVYGATLGAALYLQSWLPLMFIGLPSLYGGWLSYLFGLTQHVGLAEDSLDHRSNCRTILMNPVLRFLYLNMNYHVEHHMFPMVPYHALPQLHEAMAADCPPPYPNIFAAFGEIFPALWRQRQDPTYFVRRPIPQAAESQTPVSSAA</sequence>
<organism evidence="3 4">
    <name type="scientific">Pseudomonas morbosilactucae</name>
    <dbReference type="NCBI Taxonomy" id="2938197"/>
    <lineage>
        <taxon>Bacteria</taxon>
        <taxon>Pseudomonadati</taxon>
        <taxon>Pseudomonadota</taxon>
        <taxon>Gammaproteobacteria</taxon>
        <taxon>Pseudomonadales</taxon>
        <taxon>Pseudomonadaceae</taxon>
        <taxon>Pseudomonas</taxon>
    </lineage>
</organism>
<evidence type="ECO:0000313" key="3">
    <source>
        <dbReference type="EMBL" id="MCK9799583.1"/>
    </source>
</evidence>
<evidence type="ECO:0000313" key="4">
    <source>
        <dbReference type="Proteomes" id="UP001155059"/>
    </source>
</evidence>
<dbReference type="InterPro" id="IPR005804">
    <property type="entry name" value="FA_desaturase_dom"/>
</dbReference>
<gene>
    <name evidence="3" type="ORF">M1B34_18190</name>
</gene>
<dbReference type="RefSeq" id="WP_268265881.1">
    <property type="nucleotide sequence ID" value="NZ_JALQCW010000045.1"/>
</dbReference>
<comment type="caution">
    <text evidence="3">The sequence shown here is derived from an EMBL/GenBank/DDBJ whole genome shotgun (WGS) entry which is preliminary data.</text>
</comment>
<name>A0A9X2C7M7_9PSED</name>
<dbReference type="CDD" id="cd03511">
    <property type="entry name" value="Rhizopine-oxygenase-like"/>
    <property type="match status" value="1"/>
</dbReference>
<keyword evidence="1" id="KW-0812">Transmembrane</keyword>
<evidence type="ECO:0000256" key="1">
    <source>
        <dbReference type="SAM" id="Phobius"/>
    </source>
</evidence>
<evidence type="ECO:0000259" key="2">
    <source>
        <dbReference type="Pfam" id="PF00487"/>
    </source>
</evidence>
<dbReference type="GO" id="GO:0008610">
    <property type="term" value="P:lipid biosynthetic process"/>
    <property type="evidence" value="ECO:0007669"/>
    <property type="project" value="UniProtKB-ARBA"/>
</dbReference>
<dbReference type="InterPro" id="IPR039393">
    <property type="entry name" value="Rhizopine-oxygenase-like"/>
</dbReference>
<keyword evidence="1" id="KW-0472">Membrane</keyword>
<dbReference type="Proteomes" id="UP001155059">
    <property type="component" value="Unassembled WGS sequence"/>
</dbReference>
<keyword evidence="1" id="KW-1133">Transmembrane helix</keyword>
<dbReference type="PANTHER" id="PTHR19353:SF19">
    <property type="entry name" value="DELTA(5) FATTY ACID DESATURASE C-RELATED"/>
    <property type="match status" value="1"/>
</dbReference>
<proteinExistence type="predicted"/>
<dbReference type="GO" id="GO:0016020">
    <property type="term" value="C:membrane"/>
    <property type="evidence" value="ECO:0007669"/>
    <property type="project" value="TreeGrafter"/>
</dbReference>
<feature type="transmembrane region" description="Helical" evidence="1">
    <location>
        <begin position="215"/>
        <end position="232"/>
    </location>
</feature>
<feature type="domain" description="Fatty acid desaturase" evidence="2">
    <location>
        <begin position="87"/>
        <end position="325"/>
    </location>
</feature>
<reference evidence="3 4" key="2">
    <citation type="journal article" date="2023" name="Plant Pathol.">
        <title>Dismantling and reorganizing Pseudomonas marginalis sensu#lato.</title>
        <authorList>
            <person name="Sawada H."/>
            <person name="Fujikawa T."/>
            <person name="Satou M."/>
        </authorList>
    </citation>
    <scope>NUCLEOTIDE SEQUENCE [LARGE SCALE GENOMIC DNA]</scope>
    <source>
        <strain evidence="3 4">MAFF 302030</strain>
    </source>
</reference>
<accession>A0A9X2C7M7</accession>
<dbReference type="AlphaFoldDB" id="A0A9X2C7M7"/>
<dbReference type="PANTHER" id="PTHR19353">
    <property type="entry name" value="FATTY ACID DESATURASE 2"/>
    <property type="match status" value="1"/>
</dbReference>
<dbReference type="GO" id="GO:0016717">
    <property type="term" value="F:oxidoreductase activity, acting on paired donors, with oxidation of a pair of donors resulting in the reduction of molecular oxygen to two molecules of water"/>
    <property type="evidence" value="ECO:0007669"/>
    <property type="project" value="TreeGrafter"/>
</dbReference>
<protein>
    <submittedName>
        <fullName evidence="3">Fatty acid desaturase family protein</fullName>
    </submittedName>
</protein>
<dbReference type="Pfam" id="PF00487">
    <property type="entry name" value="FA_desaturase"/>
    <property type="match status" value="1"/>
</dbReference>
<dbReference type="InterPro" id="IPR012171">
    <property type="entry name" value="Fatty_acid_desaturase"/>
</dbReference>
<reference evidence="3 4" key="1">
    <citation type="journal article" date="2022" name="Int. J. Syst. Evol. Microbiol.">
        <title>Pseudomonas aegrilactucae sp. nov. and Pseudomonas morbosilactucae sp. nov., pathogens causing bacterial rot of lettuce in Japan.</title>
        <authorList>
            <person name="Sawada H."/>
            <person name="Fujikawa T."/>
            <person name="Satou M."/>
        </authorList>
    </citation>
    <scope>NUCLEOTIDE SEQUENCE [LARGE SCALE GENOMIC DNA]</scope>
    <source>
        <strain evidence="3 4">MAFF 302030</strain>
    </source>
</reference>